<feature type="compositionally biased region" description="Acidic residues" evidence="5">
    <location>
        <begin position="600"/>
        <end position="621"/>
    </location>
</feature>
<keyword evidence="4" id="KW-0175">Coiled coil</keyword>
<feature type="domain" description="B30.2/SPRY" evidence="6">
    <location>
        <begin position="1671"/>
        <end position="1874"/>
    </location>
</feature>
<dbReference type="GO" id="GO:0005737">
    <property type="term" value="C:cytoplasm"/>
    <property type="evidence" value="ECO:0007669"/>
    <property type="project" value="TreeGrafter"/>
</dbReference>
<dbReference type="InterPro" id="IPR013320">
    <property type="entry name" value="ConA-like_dom_sf"/>
</dbReference>
<dbReference type="PROSITE" id="PS50188">
    <property type="entry name" value="B302_SPRY"/>
    <property type="match status" value="1"/>
</dbReference>
<evidence type="ECO:0000256" key="5">
    <source>
        <dbReference type="SAM" id="MobiDB-lite"/>
    </source>
</evidence>
<dbReference type="CDD" id="cd12885">
    <property type="entry name" value="SPRY_RanBP_like"/>
    <property type="match status" value="1"/>
</dbReference>
<dbReference type="PROSITE" id="PS50297">
    <property type="entry name" value="ANK_REP_REGION"/>
    <property type="match status" value="1"/>
</dbReference>
<evidence type="ECO:0000313" key="8">
    <source>
        <dbReference type="Proteomes" id="UP001373714"/>
    </source>
</evidence>
<dbReference type="PROSITE" id="PS50088">
    <property type="entry name" value="ANK_REPEAT"/>
    <property type="match status" value="3"/>
</dbReference>
<evidence type="ECO:0000256" key="1">
    <source>
        <dbReference type="ARBA" id="ARBA00022737"/>
    </source>
</evidence>
<dbReference type="InterPro" id="IPR001870">
    <property type="entry name" value="B30.2/SPRY"/>
</dbReference>
<dbReference type="InterPro" id="IPR056884">
    <property type="entry name" value="NPHP3-like_N"/>
</dbReference>
<dbReference type="InterPro" id="IPR036770">
    <property type="entry name" value="Ankyrin_rpt-contain_sf"/>
</dbReference>
<keyword evidence="2 3" id="KW-0040">ANK repeat</keyword>
<dbReference type="InterPro" id="IPR027417">
    <property type="entry name" value="P-loop_NTPase"/>
</dbReference>
<dbReference type="InterPro" id="IPR043136">
    <property type="entry name" value="B30.2/SPRY_sf"/>
</dbReference>
<feature type="compositionally biased region" description="Acidic residues" evidence="5">
    <location>
        <begin position="990"/>
        <end position="1009"/>
    </location>
</feature>
<feature type="compositionally biased region" description="Basic and acidic residues" evidence="5">
    <location>
        <begin position="1041"/>
        <end position="1057"/>
    </location>
</feature>
<dbReference type="Proteomes" id="UP001373714">
    <property type="component" value="Unassembled WGS sequence"/>
</dbReference>
<proteinExistence type="predicted"/>
<keyword evidence="1" id="KW-0677">Repeat</keyword>
<dbReference type="PANTHER" id="PTHR23206:SF7">
    <property type="entry name" value="PROTEIN KINASE DOMAIN-CONTAINING PROTEIN"/>
    <property type="match status" value="1"/>
</dbReference>
<dbReference type="Pfam" id="PF00622">
    <property type="entry name" value="SPRY"/>
    <property type="match status" value="1"/>
</dbReference>
<dbReference type="InterPro" id="IPR003877">
    <property type="entry name" value="SPRY_dom"/>
</dbReference>
<evidence type="ECO:0000259" key="6">
    <source>
        <dbReference type="PROSITE" id="PS50188"/>
    </source>
</evidence>
<feature type="region of interest" description="Disordered" evidence="5">
    <location>
        <begin position="989"/>
        <end position="1109"/>
    </location>
</feature>
<feature type="compositionally biased region" description="Acidic residues" evidence="5">
    <location>
        <begin position="1083"/>
        <end position="1094"/>
    </location>
</feature>
<dbReference type="Gene3D" id="2.60.120.920">
    <property type="match status" value="1"/>
</dbReference>
<protein>
    <recommendedName>
        <fullName evidence="6">B30.2/SPRY domain-containing protein</fullName>
    </recommendedName>
</protein>
<dbReference type="Pfam" id="PF00023">
    <property type="entry name" value="Ank"/>
    <property type="match status" value="1"/>
</dbReference>
<feature type="region of interest" description="Disordered" evidence="5">
    <location>
        <begin position="564"/>
        <end position="624"/>
    </location>
</feature>
<organism evidence="7 8">
    <name type="scientific">Orbilia blumenaviensis</name>
    <dbReference type="NCBI Taxonomy" id="1796055"/>
    <lineage>
        <taxon>Eukaryota</taxon>
        <taxon>Fungi</taxon>
        <taxon>Dikarya</taxon>
        <taxon>Ascomycota</taxon>
        <taxon>Pezizomycotina</taxon>
        <taxon>Orbiliomycetes</taxon>
        <taxon>Orbiliales</taxon>
        <taxon>Orbiliaceae</taxon>
        <taxon>Orbilia</taxon>
    </lineage>
</organism>
<dbReference type="InterPro" id="IPR002110">
    <property type="entry name" value="Ankyrin_rpt"/>
</dbReference>
<feature type="repeat" description="ANK" evidence="3">
    <location>
        <begin position="1339"/>
        <end position="1378"/>
    </location>
</feature>
<evidence type="ECO:0000256" key="3">
    <source>
        <dbReference type="PROSITE-ProRule" id="PRU00023"/>
    </source>
</evidence>
<dbReference type="InterPro" id="IPR044736">
    <property type="entry name" value="Gid1/RanBPM/SPLA_SPRY"/>
</dbReference>
<feature type="region of interest" description="Disordered" evidence="5">
    <location>
        <begin position="794"/>
        <end position="814"/>
    </location>
</feature>
<dbReference type="SMART" id="SM00449">
    <property type="entry name" value="SPRY"/>
    <property type="match status" value="1"/>
</dbReference>
<dbReference type="PANTHER" id="PTHR23206">
    <property type="entry name" value="MASK PROTEIN"/>
    <property type="match status" value="1"/>
</dbReference>
<dbReference type="Gene3D" id="3.40.50.300">
    <property type="entry name" value="P-loop containing nucleotide triphosphate hydrolases"/>
    <property type="match status" value="1"/>
</dbReference>
<feature type="compositionally biased region" description="Basic and acidic residues" evidence="5">
    <location>
        <begin position="1010"/>
        <end position="1027"/>
    </location>
</feature>
<evidence type="ECO:0000256" key="4">
    <source>
        <dbReference type="SAM" id="Coils"/>
    </source>
</evidence>
<dbReference type="Pfam" id="PF24883">
    <property type="entry name" value="NPHP3_N"/>
    <property type="match status" value="1"/>
</dbReference>
<dbReference type="SUPFAM" id="SSF48403">
    <property type="entry name" value="Ankyrin repeat"/>
    <property type="match status" value="2"/>
</dbReference>
<comment type="caution">
    <text evidence="7">The sequence shown here is derived from an EMBL/GenBank/DDBJ whole genome shotgun (WGS) entry which is preliminary data.</text>
</comment>
<dbReference type="SMART" id="SM00248">
    <property type="entry name" value="ANK"/>
    <property type="match status" value="11"/>
</dbReference>
<sequence>MAVPAEPPPPDSACWAKAKKVFLENILSSKKRPSQESLDRFLKEDFRLDKAISKCETLKTAAENQYNKGKGSRFVGKLLEVLMTVKEIADPFLEFAPESVSIAWSAVSFLIQVGASDLENCGVIAEACTSIATVILNCRLYENRYSQTSDFEAGDRETEIEIMNAIPSLLSLVLEFSWYIQTRLSEHKILRSFKETFNPKLKEKYEELQEEYKKLRQIAGDAFQERVMDMMDRLSKHGEELRTTLFPALEDIRTKLEEISEIKQILSESQIRDQFFRHRASLAPTAVHESQLNIVLTPLSHETEHLCQWLFQEDCYLKWEAISKPSDSTIKAAEGTSQPVGLAAASQKVEKKDETACGVEIENKESSDPEITPNDEKPPRICYIKGRPGFGKSVTVACALTRLAKPERKCSVCYFFFRKGDESTQTSREALLSFAGQIFSEKFATSKTEMERFNALIEKAWHAADEVFADTQLKEGTNIAAGQLSMLSNSILKKLVEDLAKTHRKPIYIVLDAIDECVDFESEELVPWLLELARSSESNIKVLFSSRDSLELETLLGNEIWTTDKGERGDTISEGGDASETTSNHSVSGALSVTGQSNGWEDDGSGEDTDGEEEGGEEGTGVDESIARKFGDSIVLTVTEKTNSADMDAYLTSSLTKLVIRRMVNYRFGRGKIIDVSRMVEGIKKKANGMFTYSAMVIASLGQPSSLSLAERLRRLPDGMDELYRRRLESLTTEERKLVTLALKRIVFGLGDIGTVEIAEQFKEFYENDDYEDGDNHFDIISHAATSTVGDIERDMDEEDDGNTKNGTEDVEEEETEYLQNTLGEEKQAAISVLDDDIDDEDYEDSEGEYLPIWQTSLQDALNNPEVADTIYHLEQAGRDFFQFSAEKKTIDVIHKSVRDWVENEATKAAERDNNKVSLNSLFTWDDKTQSLRLSMPIPVNLMQSNNVVDFQSERDTHLDIAIYNLKVLNNRGFKEQYMPDPEEYLQSCEVEDSGDSEKEVEDGEEKEDGEDKRDENGGDSDVKRVSNDSAIGKAEPAVGNHDDTTIENTTTERNENSIRGTRKTSESEAEVPATDTNAGEGADADADEDEVEESLMGTETTVEPKDDNRKALGYVNAELKNNHRYEVVHWGEHLKKLEELFPTEERVGPKWDALWEEVTKFLHPETFDRWAPHWFQFALSRDVDRSFKEKLLPLQLMAWWGIQMVVKHLLDEMKVDPNQADSRGETPLHAAFQQANLIELLLKHKADVYARRNDGRTCFQLVCSSSEFSSSDIDLDSTAIKNMIRVARLLIEAGSDVNDSKAMPKEMPPIFCALATGDLDFFDLFMKHGANVQQPDLTGFTPLHKVWANASTATKEVRAKIAAELIKAGANVNAEDIDSVMPLTLAVRFQNLHGVELLIKHGADVTDEDSRGYQAIHEAAAPLEYENDETALAILDLLFDNGVNVKCKAKSGRTSILLALIEGNIVVFEYLIQRLLKQDSTGSEFLVKPQLEGENLFHSAARVDNSKAGLDGVKVLCKYLSKEEILEMLNLREPERSRTPLLLAAYFERLDLVKYYIELGADFTVEDIGGLNIVQLLFDDWIIKSMVLTPPSDCATRLEMMVSLIQSNTSLVKSNGDGLLRGAVSRKATSLVTALINAGVDPLNEDATGWNCIDLAIETGFTPEGSPDIQTAISEYRNSKFETKTFTSPTRMSSTHKSKYIEVSEDGLSISEPNLPDEYSDLDDEIVAAAIFADSPISPKMDLFYFEVTLRIADPGRPYVAIGLVADPCPTDRMPGLGYSDTTSYAWHGDDGRLYTSRMPGSWYYFSNQTPFKTGDIIGCGYNKISKEIFFTRNGEYSGAAWDVTTVNGERLWPAIGAKAMFSATLNFGATPFSWTRLENLKEETVKTEAL</sequence>
<reference evidence="7 8" key="1">
    <citation type="submission" date="2019-10" db="EMBL/GenBank/DDBJ databases">
        <authorList>
            <person name="Palmer J.M."/>
        </authorList>
    </citation>
    <scope>NUCLEOTIDE SEQUENCE [LARGE SCALE GENOMIC DNA]</scope>
    <source>
        <strain evidence="7 8">TWF730</strain>
    </source>
</reference>
<dbReference type="EMBL" id="JAVHNS010000005">
    <property type="protein sequence ID" value="KAK6354450.1"/>
    <property type="molecule type" value="Genomic_DNA"/>
</dbReference>
<dbReference type="SUPFAM" id="SSF49899">
    <property type="entry name" value="Concanavalin A-like lectins/glucanases"/>
    <property type="match status" value="1"/>
</dbReference>
<evidence type="ECO:0000256" key="2">
    <source>
        <dbReference type="ARBA" id="ARBA00023043"/>
    </source>
</evidence>
<dbReference type="InterPro" id="IPR051631">
    <property type="entry name" value="Ankyrin-KH/SAM_domain"/>
</dbReference>
<evidence type="ECO:0000313" key="7">
    <source>
        <dbReference type="EMBL" id="KAK6354450.1"/>
    </source>
</evidence>
<name>A0AAV9V4G8_9PEZI</name>
<accession>A0AAV9V4G8</accession>
<feature type="compositionally biased region" description="Polar residues" evidence="5">
    <location>
        <begin position="579"/>
        <end position="598"/>
    </location>
</feature>
<dbReference type="Gene3D" id="1.25.40.20">
    <property type="entry name" value="Ankyrin repeat-containing domain"/>
    <property type="match status" value="2"/>
</dbReference>
<keyword evidence="8" id="KW-1185">Reference proteome</keyword>
<feature type="repeat" description="ANK" evidence="3">
    <location>
        <begin position="1537"/>
        <end position="1569"/>
    </location>
</feature>
<dbReference type="SUPFAM" id="SSF52540">
    <property type="entry name" value="P-loop containing nucleoside triphosphate hydrolases"/>
    <property type="match status" value="1"/>
</dbReference>
<gene>
    <name evidence="7" type="ORF">TWF730_008852</name>
</gene>
<feature type="repeat" description="ANK" evidence="3">
    <location>
        <begin position="1379"/>
        <end position="1411"/>
    </location>
</feature>
<feature type="coiled-coil region" evidence="4">
    <location>
        <begin position="198"/>
        <end position="225"/>
    </location>
</feature>